<reference evidence="1" key="1">
    <citation type="submission" date="2023-05" db="EMBL/GenBank/DDBJ databases">
        <title>Whole genome sequence of Commensalibacter sp.</title>
        <authorList>
            <person name="Charoenyingcharoen P."/>
            <person name="Yukphan P."/>
        </authorList>
    </citation>
    <scope>NUCLEOTIDE SEQUENCE</scope>
    <source>
        <strain evidence="1">TBRC 10068</strain>
    </source>
</reference>
<evidence type="ECO:0000313" key="2">
    <source>
        <dbReference type="Proteomes" id="UP001431775"/>
    </source>
</evidence>
<keyword evidence="2" id="KW-1185">Reference proteome</keyword>
<organism evidence="1 2">
    <name type="scientific">Commensalibacter nepenthis</name>
    <dbReference type="NCBI Taxonomy" id="3043872"/>
    <lineage>
        <taxon>Bacteria</taxon>
        <taxon>Pseudomonadati</taxon>
        <taxon>Pseudomonadota</taxon>
        <taxon>Alphaproteobacteria</taxon>
        <taxon>Acetobacterales</taxon>
        <taxon>Acetobacteraceae</taxon>
    </lineage>
</organism>
<name>A0ABT6Q586_9PROT</name>
<dbReference type="Proteomes" id="UP001431775">
    <property type="component" value="Unassembled WGS sequence"/>
</dbReference>
<dbReference type="EMBL" id="JASBAN010000001">
    <property type="protein sequence ID" value="MDI2112059.1"/>
    <property type="molecule type" value="Genomic_DNA"/>
</dbReference>
<gene>
    <name evidence="1" type="ORF">QJV33_01940</name>
</gene>
<sequence length="171" mass="19467">MWYLQGINSLIENKLNEDIALLPVGGVTKITIYANILCNNDLKTVAFIDSDNEANQAAQDAIIKYRLGNKNILQAKVFCSHNIPAAATEDIIRATLIPIFEKIYNKKISERDKTSTEPIIKIFKKIQKDFSKEKLAKEFLQWAKEKSSSDLTADEQTHCQNLINTINRRLK</sequence>
<evidence type="ECO:0000313" key="1">
    <source>
        <dbReference type="EMBL" id="MDI2112059.1"/>
    </source>
</evidence>
<accession>A0ABT6Q586</accession>
<protein>
    <submittedName>
        <fullName evidence="1">Uncharacterized protein</fullName>
    </submittedName>
</protein>
<proteinExistence type="predicted"/>
<comment type="caution">
    <text evidence="1">The sequence shown here is derived from an EMBL/GenBank/DDBJ whole genome shotgun (WGS) entry which is preliminary data.</text>
</comment>